<dbReference type="PANTHER" id="PTHR11135:SF0">
    <property type="entry name" value="ELONGATOR COMPLEX PROTEIN 3"/>
    <property type="match status" value="1"/>
</dbReference>
<evidence type="ECO:0000256" key="3">
    <source>
        <dbReference type="ARBA" id="ARBA00022691"/>
    </source>
</evidence>
<dbReference type="PROSITE" id="PS51918">
    <property type="entry name" value="RADICAL_SAM"/>
    <property type="match status" value="1"/>
</dbReference>
<dbReference type="EMBL" id="CP002364">
    <property type="protein sequence ID" value="ADW16264.1"/>
    <property type="molecule type" value="Genomic_DNA"/>
</dbReference>
<accession>A0A7U3YIZ9</accession>
<dbReference type="SFLD" id="SFLDG01082">
    <property type="entry name" value="B12-binding_domain_containing"/>
    <property type="match status" value="1"/>
</dbReference>
<evidence type="ECO:0000256" key="6">
    <source>
        <dbReference type="ARBA" id="ARBA00023014"/>
    </source>
</evidence>
<dbReference type="SUPFAM" id="SSF102114">
    <property type="entry name" value="Radical SAM enzymes"/>
    <property type="match status" value="1"/>
</dbReference>
<dbReference type="AlphaFoldDB" id="A0A7U3YIZ9"/>
<dbReference type="GO" id="GO:0003824">
    <property type="term" value="F:catalytic activity"/>
    <property type="evidence" value="ECO:0007669"/>
    <property type="project" value="InterPro"/>
</dbReference>
<dbReference type="InterPro" id="IPR058240">
    <property type="entry name" value="rSAM_sf"/>
</dbReference>
<dbReference type="InterPro" id="IPR023404">
    <property type="entry name" value="rSAM_horseshoe"/>
</dbReference>
<dbReference type="Proteomes" id="UP000006365">
    <property type="component" value="Chromosome"/>
</dbReference>
<keyword evidence="3" id="KW-0949">S-adenosyl-L-methionine</keyword>
<feature type="domain" description="Radical SAM core" evidence="7">
    <location>
        <begin position="1"/>
        <end position="231"/>
    </location>
</feature>
<dbReference type="InterPro" id="IPR032432">
    <property type="entry name" value="Radical_SAM_C"/>
</dbReference>
<evidence type="ECO:0000313" key="9">
    <source>
        <dbReference type="Proteomes" id="UP000006365"/>
    </source>
</evidence>
<keyword evidence="2" id="KW-0004">4Fe-4S</keyword>
<proteinExistence type="predicted"/>
<dbReference type="Gene3D" id="3.80.30.20">
    <property type="entry name" value="tm_1862 like domain"/>
    <property type="match status" value="1"/>
</dbReference>
<evidence type="ECO:0000256" key="1">
    <source>
        <dbReference type="ARBA" id="ARBA00001966"/>
    </source>
</evidence>
<evidence type="ECO:0000256" key="2">
    <source>
        <dbReference type="ARBA" id="ARBA00022485"/>
    </source>
</evidence>
<dbReference type="InterPro" id="IPR007197">
    <property type="entry name" value="rSAM"/>
</dbReference>
<evidence type="ECO:0000259" key="7">
    <source>
        <dbReference type="PROSITE" id="PS51918"/>
    </source>
</evidence>
<evidence type="ECO:0000313" key="8">
    <source>
        <dbReference type="EMBL" id="ADW16264.1"/>
    </source>
</evidence>
<protein>
    <submittedName>
        <fullName evidence="8">Radical SAM domain protein</fullName>
    </submittedName>
</protein>
<name>A0A7U3YIZ9_DESPD</name>
<reference evidence="8 9" key="1">
    <citation type="journal article" date="2011" name="Stand. Genomic Sci.">
        <title>Complete genome sequence of Desulfobulbus propionicus type strain (1pr3).</title>
        <authorList>
            <person name="Pagani I."/>
            <person name="Lapidus A."/>
            <person name="Nolan M."/>
            <person name="Lucas S."/>
            <person name="Hammon N."/>
            <person name="Deshpande S."/>
            <person name="Cheng J.F."/>
            <person name="Chertkov O."/>
            <person name="Davenport K."/>
            <person name="Tapia R."/>
            <person name="Han C."/>
            <person name="Goodwin L."/>
            <person name="Pitluck S."/>
            <person name="Liolios K."/>
            <person name="Mavromatis K."/>
            <person name="Ivanova N."/>
            <person name="Mikhailova N."/>
            <person name="Pati A."/>
            <person name="Chen A."/>
            <person name="Palaniappan K."/>
            <person name="Land M."/>
            <person name="Hauser L."/>
            <person name="Chang Y.J."/>
            <person name="Jeffries C.D."/>
            <person name="Detter J.C."/>
            <person name="Brambilla E."/>
            <person name="Kannan K.P."/>
            <person name="Djao O.D."/>
            <person name="Rohde M."/>
            <person name="Pukall R."/>
            <person name="Spring S."/>
            <person name="Goker M."/>
            <person name="Sikorski J."/>
            <person name="Woyke T."/>
            <person name="Bristow J."/>
            <person name="Eisen J.A."/>
            <person name="Markowitz V."/>
            <person name="Hugenholtz P."/>
            <person name="Kyrpides N.C."/>
            <person name="Klenk H.P."/>
        </authorList>
    </citation>
    <scope>NUCLEOTIDE SEQUENCE [LARGE SCALE GENOMIC DNA]</scope>
    <source>
        <strain evidence="9">ATCC 33891 / DSM 2032 / 1pr3</strain>
    </source>
</reference>
<dbReference type="InterPro" id="IPR039661">
    <property type="entry name" value="ELP3"/>
</dbReference>
<dbReference type="GO" id="GO:0046872">
    <property type="term" value="F:metal ion binding"/>
    <property type="evidence" value="ECO:0007669"/>
    <property type="project" value="UniProtKB-KW"/>
</dbReference>
<dbReference type="GO" id="GO:0002926">
    <property type="term" value="P:tRNA wobble base 5-methoxycarbonylmethyl-2-thiouridinylation"/>
    <property type="evidence" value="ECO:0007669"/>
    <property type="project" value="TreeGrafter"/>
</dbReference>
<dbReference type="Pfam" id="PF16199">
    <property type="entry name" value="Radical_SAM_C"/>
    <property type="match status" value="1"/>
</dbReference>
<dbReference type="SMART" id="SM00729">
    <property type="entry name" value="Elp3"/>
    <property type="match status" value="1"/>
</dbReference>
<organism evidence="8 9">
    <name type="scientific">Desulfobulbus propionicus (strain ATCC 33891 / DSM 2032 / VKM B-1956 / 1pr3)</name>
    <dbReference type="NCBI Taxonomy" id="577650"/>
    <lineage>
        <taxon>Bacteria</taxon>
        <taxon>Pseudomonadati</taxon>
        <taxon>Thermodesulfobacteriota</taxon>
        <taxon>Desulfobulbia</taxon>
        <taxon>Desulfobulbales</taxon>
        <taxon>Desulfobulbaceae</taxon>
        <taxon>Desulfobulbus</taxon>
    </lineage>
</organism>
<dbReference type="SFLD" id="SFLDG01086">
    <property type="entry name" value="elongater_protein-like"/>
    <property type="match status" value="1"/>
</dbReference>
<dbReference type="RefSeq" id="WP_015722812.1">
    <property type="nucleotide sequence ID" value="NC_014972.1"/>
</dbReference>
<comment type="cofactor">
    <cofactor evidence="1">
        <name>[4Fe-4S] cluster</name>
        <dbReference type="ChEBI" id="CHEBI:49883"/>
    </cofactor>
</comment>
<evidence type="ECO:0000256" key="5">
    <source>
        <dbReference type="ARBA" id="ARBA00023004"/>
    </source>
</evidence>
<dbReference type="InterPro" id="IPR006638">
    <property type="entry name" value="Elp3/MiaA/NifB-like_rSAM"/>
</dbReference>
<keyword evidence="4" id="KW-0479">Metal-binding</keyword>
<gene>
    <name evidence="8" type="ordered locus">Despr_0070</name>
</gene>
<keyword evidence="6" id="KW-0411">Iron-sulfur</keyword>
<dbReference type="GO" id="GO:0051539">
    <property type="term" value="F:4 iron, 4 sulfur cluster binding"/>
    <property type="evidence" value="ECO:0007669"/>
    <property type="project" value="UniProtKB-KW"/>
</dbReference>
<dbReference type="SFLD" id="SFLDS00029">
    <property type="entry name" value="Radical_SAM"/>
    <property type="match status" value="1"/>
</dbReference>
<evidence type="ECO:0000256" key="4">
    <source>
        <dbReference type="ARBA" id="ARBA00022723"/>
    </source>
</evidence>
<sequence>MPLVIPIFIPHEGCPHRCIFCDQRRISGQVAPPVDSNGVAETIRVWLARSRPDRRERVQVALYGGSFTGLPVERQRELLAAVQPFRRHGLVQEIRLSTRPDLIDSGRLDLLEEYGVSIVELGAQSCDDRVLRLAGRGHGGAAVEDAARQLRERGFGLGIQLMLGLPGDSFRILRQTVATVVSLRPAFVRLYPVLVVRGSGLERLYHRGGYRPLSLGRAVVLTAYMKKRFDDQGIGVVRMGLQPSPELERAVVAGPYHPAFGELVKARLMLRQARRLLAGVQPSTPVTLVIAERDQSIFRGPRSANLERLRQLGLLDRFVLRADPNQPRQAIAIGG</sequence>
<keyword evidence="9" id="KW-1185">Reference proteome</keyword>
<dbReference type="KEGG" id="dpr:Despr_0070"/>
<dbReference type="Pfam" id="PF04055">
    <property type="entry name" value="Radical_SAM"/>
    <property type="match status" value="1"/>
</dbReference>
<dbReference type="CDD" id="cd01335">
    <property type="entry name" value="Radical_SAM"/>
    <property type="match status" value="1"/>
</dbReference>
<dbReference type="GO" id="GO:0005737">
    <property type="term" value="C:cytoplasm"/>
    <property type="evidence" value="ECO:0007669"/>
    <property type="project" value="TreeGrafter"/>
</dbReference>
<dbReference type="PANTHER" id="PTHR11135">
    <property type="entry name" value="HISTONE ACETYLTRANSFERASE-RELATED"/>
    <property type="match status" value="1"/>
</dbReference>
<keyword evidence="5" id="KW-0408">Iron</keyword>